<evidence type="ECO:0000313" key="1">
    <source>
        <dbReference type="EMBL" id="KAG6608398.1"/>
    </source>
</evidence>
<dbReference type="EMBL" id="JAGKQH010000001">
    <property type="protein sequence ID" value="KAG6608398.1"/>
    <property type="molecule type" value="Genomic_DNA"/>
</dbReference>
<name>A0AAV6PAN2_9ROSI</name>
<evidence type="ECO:0000313" key="2">
    <source>
        <dbReference type="Proteomes" id="UP000685013"/>
    </source>
</evidence>
<proteinExistence type="predicted"/>
<reference evidence="1 2" key="1">
    <citation type="journal article" date="2021" name="Hortic Res">
        <title>The domestication of Cucurbita argyrosperma as revealed by the genome of its wild relative.</title>
        <authorList>
            <person name="Barrera-Redondo J."/>
            <person name="Sanchez-de la Vega G."/>
            <person name="Aguirre-Liguori J.A."/>
            <person name="Castellanos-Morales G."/>
            <person name="Gutierrez-Guerrero Y.T."/>
            <person name="Aguirre-Dugua X."/>
            <person name="Aguirre-Planter E."/>
            <person name="Tenaillon M.I."/>
            <person name="Lira-Saade R."/>
            <person name="Eguiarte L.E."/>
        </authorList>
    </citation>
    <scope>NUCLEOTIDE SEQUENCE [LARGE SCALE GENOMIC DNA]</scope>
    <source>
        <strain evidence="1">JBR-2021</strain>
    </source>
</reference>
<protein>
    <submittedName>
        <fullName evidence="1">Uncharacterized protein</fullName>
    </submittedName>
</protein>
<organism evidence="1 2">
    <name type="scientific">Cucurbita argyrosperma subsp. sororia</name>
    <dbReference type="NCBI Taxonomy" id="37648"/>
    <lineage>
        <taxon>Eukaryota</taxon>
        <taxon>Viridiplantae</taxon>
        <taxon>Streptophyta</taxon>
        <taxon>Embryophyta</taxon>
        <taxon>Tracheophyta</taxon>
        <taxon>Spermatophyta</taxon>
        <taxon>Magnoliopsida</taxon>
        <taxon>eudicotyledons</taxon>
        <taxon>Gunneridae</taxon>
        <taxon>Pentapetalae</taxon>
        <taxon>rosids</taxon>
        <taxon>fabids</taxon>
        <taxon>Cucurbitales</taxon>
        <taxon>Cucurbitaceae</taxon>
        <taxon>Cucurbiteae</taxon>
        <taxon>Cucurbita</taxon>
    </lineage>
</organism>
<sequence length="103" mass="11731">MLQGMKHKPFNRNQASSSSNFMVSVPSLIPYAKLIAYGFAVQTQAFSLHLPNGGLMQTLWLWRKMSRKRNQPNEHSSFIDEKHDYSVIVRPCEPDIAPRDNAG</sequence>
<accession>A0AAV6PAN2</accession>
<dbReference type="AlphaFoldDB" id="A0AAV6PAN2"/>
<feature type="non-terminal residue" evidence="1">
    <location>
        <position position="1"/>
    </location>
</feature>
<gene>
    <name evidence="1" type="ORF">SDJN03_01740</name>
</gene>
<keyword evidence="2" id="KW-1185">Reference proteome</keyword>
<dbReference type="Proteomes" id="UP000685013">
    <property type="component" value="Chromosome 1"/>
</dbReference>
<comment type="caution">
    <text evidence="1">The sequence shown here is derived from an EMBL/GenBank/DDBJ whole genome shotgun (WGS) entry which is preliminary data.</text>
</comment>